<evidence type="ECO:0000256" key="2">
    <source>
        <dbReference type="ARBA" id="ARBA00022723"/>
    </source>
</evidence>
<dbReference type="OrthoDB" id="42605at2157"/>
<dbReference type="CDD" id="cd03316">
    <property type="entry name" value="MR_like"/>
    <property type="match status" value="1"/>
</dbReference>
<sequence>MQITGVTQHHVSQPLEDSFGPNWIPGYPQGSHEAEVFEIETDAGITGVTASPSFAGGLDYATPLSLFLQGEDPHDVEGIMRKLETVDLIGPRPWHLELALWDIVGKDAGKPVYELLGGSDDPIRAYASTGEVQPADERIEYVQERVDEGFEAVKLRIAERSDLDVVRAVREAFPDLTLMVDANKGWAVRVMEEETQWSVAEAEAVARELADIGGIEWFEEPLPRHDYAGYARLRDAAEVPIAGGEFNGGPQELYEFLGRDAVDVLQPDAALVTGIKRAVEVAGAARNQGVRFVPHTWTNAIGFAANLHVMAAVGADWCEFPHDPPWTPEAWSAPIHGEFAADGTVTPPQGPGLGVELNRDLLEGDR</sequence>
<dbReference type="PANTHER" id="PTHR13794">
    <property type="entry name" value="ENOLASE SUPERFAMILY, MANDELATE RACEMASE"/>
    <property type="match status" value="1"/>
</dbReference>
<dbReference type="GO" id="GO:0016052">
    <property type="term" value="P:carbohydrate catabolic process"/>
    <property type="evidence" value="ECO:0007669"/>
    <property type="project" value="TreeGrafter"/>
</dbReference>
<dbReference type="SMART" id="SM00922">
    <property type="entry name" value="MR_MLE"/>
    <property type="match status" value="1"/>
</dbReference>
<dbReference type="Pfam" id="PF13378">
    <property type="entry name" value="MR_MLE_C"/>
    <property type="match status" value="1"/>
</dbReference>
<dbReference type="STRING" id="660518.SAMN05216218_10235"/>
<dbReference type="SUPFAM" id="SSF51604">
    <property type="entry name" value="Enolase C-terminal domain-like"/>
    <property type="match status" value="1"/>
</dbReference>
<evidence type="ECO:0000256" key="4">
    <source>
        <dbReference type="SAM" id="MobiDB-lite"/>
    </source>
</evidence>
<evidence type="ECO:0000313" key="6">
    <source>
        <dbReference type="EMBL" id="SDE87315.1"/>
    </source>
</evidence>
<dbReference type="Gene3D" id="3.30.390.10">
    <property type="entry name" value="Enolase-like, N-terminal domain"/>
    <property type="match status" value="1"/>
</dbReference>
<name>A0A1G7GGV8_9EURY</name>
<proteinExistence type="predicted"/>
<dbReference type="GO" id="GO:0016836">
    <property type="term" value="F:hydro-lyase activity"/>
    <property type="evidence" value="ECO:0007669"/>
    <property type="project" value="TreeGrafter"/>
</dbReference>
<feature type="compositionally biased region" description="Polar residues" evidence="4">
    <location>
        <begin position="1"/>
        <end position="11"/>
    </location>
</feature>
<dbReference type="Proteomes" id="UP000199076">
    <property type="component" value="Unassembled WGS sequence"/>
</dbReference>
<evidence type="ECO:0000256" key="3">
    <source>
        <dbReference type="ARBA" id="ARBA00022842"/>
    </source>
</evidence>
<comment type="cofactor">
    <cofactor evidence="1">
        <name>Mg(2+)</name>
        <dbReference type="ChEBI" id="CHEBI:18420"/>
    </cofactor>
</comment>
<dbReference type="InterPro" id="IPR013342">
    <property type="entry name" value="Mandelate_racemase_C"/>
</dbReference>
<keyword evidence="7" id="KW-1185">Reference proteome</keyword>
<dbReference type="GO" id="GO:0000287">
    <property type="term" value="F:magnesium ion binding"/>
    <property type="evidence" value="ECO:0007669"/>
    <property type="project" value="TreeGrafter"/>
</dbReference>
<organism evidence="6 7">
    <name type="scientific">Halorientalis regularis</name>
    <dbReference type="NCBI Taxonomy" id="660518"/>
    <lineage>
        <taxon>Archaea</taxon>
        <taxon>Methanobacteriati</taxon>
        <taxon>Methanobacteriota</taxon>
        <taxon>Stenosarchaea group</taxon>
        <taxon>Halobacteria</taxon>
        <taxon>Halobacteriales</taxon>
        <taxon>Haloarculaceae</taxon>
        <taxon>Halorientalis</taxon>
    </lineage>
</organism>
<dbReference type="SFLD" id="SFLDS00001">
    <property type="entry name" value="Enolase"/>
    <property type="match status" value="1"/>
</dbReference>
<dbReference type="RefSeq" id="WP_092687594.1">
    <property type="nucleotide sequence ID" value="NZ_FNBK01000002.1"/>
</dbReference>
<dbReference type="AlphaFoldDB" id="A0A1G7GGV8"/>
<dbReference type="EMBL" id="FNBK01000002">
    <property type="protein sequence ID" value="SDE87315.1"/>
    <property type="molecule type" value="Genomic_DNA"/>
</dbReference>
<protein>
    <submittedName>
        <fullName evidence="6">L-alanine-DL-glutamate epimerase</fullName>
    </submittedName>
</protein>
<dbReference type="PANTHER" id="PTHR13794:SF58">
    <property type="entry name" value="MITOCHONDRIAL ENOLASE SUPERFAMILY MEMBER 1"/>
    <property type="match status" value="1"/>
</dbReference>
<feature type="domain" description="Mandelate racemase/muconate lactonizing enzyme C-terminal" evidence="5">
    <location>
        <begin position="135"/>
        <end position="240"/>
    </location>
</feature>
<dbReference type="SUPFAM" id="SSF54826">
    <property type="entry name" value="Enolase N-terminal domain-like"/>
    <property type="match status" value="1"/>
</dbReference>
<gene>
    <name evidence="6" type="ORF">SAMN05216218_10235</name>
</gene>
<accession>A0A1G7GGV8</accession>
<evidence type="ECO:0000313" key="7">
    <source>
        <dbReference type="Proteomes" id="UP000199076"/>
    </source>
</evidence>
<dbReference type="InterPro" id="IPR046945">
    <property type="entry name" value="RHMD-like"/>
</dbReference>
<reference evidence="7" key="1">
    <citation type="submission" date="2016-10" db="EMBL/GenBank/DDBJ databases">
        <authorList>
            <person name="Varghese N."/>
            <person name="Submissions S."/>
        </authorList>
    </citation>
    <scope>NUCLEOTIDE SEQUENCE [LARGE SCALE GENOMIC DNA]</scope>
    <source>
        <strain evidence="7">IBRC-M 10760</strain>
    </source>
</reference>
<keyword evidence="2" id="KW-0479">Metal-binding</keyword>
<keyword evidence="3" id="KW-0460">Magnesium</keyword>
<evidence type="ECO:0000259" key="5">
    <source>
        <dbReference type="SMART" id="SM00922"/>
    </source>
</evidence>
<evidence type="ECO:0000256" key="1">
    <source>
        <dbReference type="ARBA" id="ARBA00001946"/>
    </source>
</evidence>
<dbReference type="SFLD" id="SFLDG00179">
    <property type="entry name" value="mandelate_racemase"/>
    <property type="match status" value="1"/>
</dbReference>
<dbReference type="InterPro" id="IPR029065">
    <property type="entry name" value="Enolase_C-like"/>
</dbReference>
<feature type="region of interest" description="Disordered" evidence="4">
    <location>
        <begin position="1"/>
        <end position="24"/>
    </location>
</feature>
<dbReference type="Gene3D" id="3.20.20.120">
    <property type="entry name" value="Enolase-like C-terminal domain"/>
    <property type="match status" value="1"/>
</dbReference>
<dbReference type="InterPro" id="IPR029017">
    <property type="entry name" value="Enolase-like_N"/>
</dbReference>
<dbReference type="InterPro" id="IPR036849">
    <property type="entry name" value="Enolase-like_C_sf"/>
</dbReference>